<dbReference type="PROSITE" id="PS51186">
    <property type="entry name" value="GNAT"/>
    <property type="match status" value="1"/>
</dbReference>
<evidence type="ECO:0000313" key="4">
    <source>
        <dbReference type="EMBL" id="GAA3526661.1"/>
    </source>
</evidence>
<evidence type="ECO:0000256" key="1">
    <source>
        <dbReference type="ARBA" id="ARBA00022679"/>
    </source>
</evidence>
<dbReference type="InterPro" id="IPR016181">
    <property type="entry name" value="Acyl_CoA_acyltransferase"/>
</dbReference>
<gene>
    <name evidence="4" type="ORF">GCM10022419_001700</name>
</gene>
<evidence type="ECO:0000256" key="2">
    <source>
        <dbReference type="ARBA" id="ARBA00023315"/>
    </source>
</evidence>
<dbReference type="SUPFAM" id="SSF55729">
    <property type="entry name" value="Acyl-CoA N-acyltransferases (Nat)"/>
    <property type="match status" value="1"/>
</dbReference>
<organism evidence="4 5">
    <name type="scientific">Nonomuraea rosea</name>
    <dbReference type="NCBI Taxonomy" id="638574"/>
    <lineage>
        <taxon>Bacteria</taxon>
        <taxon>Bacillati</taxon>
        <taxon>Actinomycetota</taxon>
        <taxon>Actinomycetes</taxon>
        <taxon>Streptosporangiales</taxon>
        <taxon>Streptosporangiaceae</taxon>
        <taxon>Nonomuraea</taxon>
    </lineage>
</organism>
<keyword evidence="2" id="KW-0012">Acyltransferase</keyword>
<dbReference type="PANTHER" id="PTHR43877:SF1">
    <property type="entry name" value="ACETYLTRANSFERASE"/>
    <property type="match status" value="1"/>
</dbReference>
<dbReference type="InterPro" id="IPR000182">
    <property type="entry name" value="GNAT_dom"/>
</dbReference>
<dbReference type="PANTHER" id="PTHR43877">
    <property type="entry name" value="AMINOALKYLPHOSPHONATE N-ACETYLTRANSFERASE-RELATED-RELATED"/>
    <property type="match status" value="1"/>
</dbReference>
<dbReference type="Proteomes" id="UP001500630">
    <property type="component" value="Unassembled WGS sequence"/>
</dbReference>
<dbReference type="EMBL" id="BAABDQ010000001">
    <property type="protein sequence ID" value="GAA3526661.1"/>
    <property type="molecule type" value="Genomic_DNA"/>
</dbReference>
<proteinExistence type="predicted"/>
<dbReference type="RefSeq" id="WP_345557553.1">
    <property type="nucleotide sequence ID" value="NZ_BAABDQ010000001.1"/>
</dbReference>
<sequence length="293" mass="31825">MDDVIRDHAARVRAADPLVAGQDELAEPNAAPIETRAAAGLATVDRIDPGSMRASWSPLLVHRLQARVSGPDPEAALGGLLDRWTAGLRLDRWAEQALAVTWPSRDTAPVRALAVRGFAPIAVAGVRRLRERTVSAPSVRRAGEGDLAGVARMYERLLAYEAQFGWVSVRASTSARIREFLATEVLSLEWCWIAELDGEPVGCVIVQPPARSSWMARTVSVGPVAYLSAMYVEPHVRGQGVSAALAAVAHGYAAAQGVTWMTLHHALPNPLSTPFWARQGYRPLITQWARHER</sequence>
<feature type="domain" description="N-acetyltransferase" evidence="3">
    <location>
        <begin position="137"/>
        <end position="293"/>
    </location>
</feature>
<accession>A0ABP6V2E9</accession>
<dbReference type="Pfam" id="PF00583">
    <property type="entry name" value="Acetyltransf_1"/>
    <property type="match status" value="1"/>
</dbReference>
<name>A0ABP6V2E9_9ACTN</name>
<reference evidence="5" key="1">
    <citation type="journal article" date="2019" name="Int. J. Syst. Evol. Microbiol.">
        <title>The Global Catalogue of Microorganisms (GCM) 10K type strain sequencing project: providing services to taxonomists for standard genome sequencing and annotation.</title>
        <authorList>
            <consortium name="The Broad Institute Genomics Platform"/>
            <consortium name="The Broad Institute Genome Sequencing Center for Infectious Disease"/>
            <person name="Wu L."/>
            <person name="Ma J."/>
        </authorList>
    </citation>
    <scope>NUCLEOTIDE SEQUENCE [LARGE SCALE GENOMIC DNA]</scope>
    <source>
        <strain evidence="5">JCM 17326</strain>
    </source>
</reference>
<evidence type="ECO:0000259" key="3">
    <source>
        <dbReference type="PROSITE" id="PS51186"/>
    </source>
</evidence>
<protein>
    <submittedName>
        <fullName evidence="4">GNAT family N-acetyltransferase</fullName>
    </submittedName>
</protein>
<dbReference type="Gene3D" id="3.40.630.30">
    <property type="match status" value="1"/>
</dbReference>
<dbReference type="CDD" id="cd04301">
    <property type="entry name" value="NAT_SF"/>
    <property type="match status" value="1"/>
</dbReference>
<comment type="caution">
    <text evidence="4">The sequence shown here is derived from an EMBL/GenBank/DDBJ whole genome shotgun (WGS) entry which is preliminary data.</text>
</comment>
<dbReference type="InterPro" id="IPR050832">
    <property type="entry name" value="Bact_Acetyltransf"/>
</dbReference>
<keyword evidence="1" id="KW-0808">Transferase</keyword>
<keyword evidence="5" id="KW-1185">Reference proteome</keyword>
<evidence type="ECO:0000313" key="5">
    <source>
        <dbReference type="Proteomes" id="UP001500630"/>
    </source>
</evidence>